<dbReference type="RefSeq" id="WP_207300927.1">
    <property type="nucleotide sequence ID" value="NZ_CP071444.1"/>
</dbReference>
<dbReference type="InterPro" id="IPR038740">
    <property type="entry name" value="BioF2-like_GNAT_dom"/>
</dbReference>
<proteinExistence type="predicted"/>
<dbReference type="Gene3D" id="3.40.630.30">
    <property type="match status" value="1"/>
</dbReference>
<keyword evidence="3" id="KW-1185">Reference proteome</keyword>
<name>A0A974XGY9_9FIRM</name>
<organism evidence="2 3">
    <name type="scientific">Alkalibacter rhizosphaerae</name>
    <dbReference type="NCBI Taxonomy" id="2815577"/>
    <lineage>
        <taxon>Bacteria</taxon>
        <taxon>Bacillati</taxon>
        <taxon>Bacillota</taxon>
        <taxon>Clostridia</taxon>
        <taxon>Eubacteriales</taxon>
        <taxon>Eubacteriaceae</taxon>
        <taxon>Alkalibacter</taxon>
    </lineage>
</organism>
<dbReference type="Pfam" id="PF13480">
    <property type="entry name" value="Acetyltransf_6"/>
    <property type="match status" value="1"/>
</dbReference>
<evidence type="ECO:0000313" key="2">
    <source>
        <dbReference type="EMBL" id="QSX09596.1"/>
    </source>
</evidence>
<evidence type="ECO:0000313" key="3">
    <source>
        <dbReference type="Proteomes" id="UP000663499"/>
    </source>
</evidence>
<dbReference type="SUPFAM" id="SSF55729">
    <property type="entry name" value="Acyl-CoA N-acyltransferases (Nat)"/>
    <property type="match status" value="1"/>
</dbReference>
<dbReference type="KEGG" id="alka:J0B03_05935"/>
<accession>A0A974XGY9</accession>
<dbReference type="EMBL" id="CP071444">
    <property type="protein sequence ID" value="QSX09596.1"/>
    <property type="molecule type" value="Genomic_DNA"/>
</dbReference>
<protein>
    <submittedName>
        <fullName evidence="2">GNAT family N-acetyltransferase</fullName>
    </submittedName>
</protein>
<feature type="domain" description="BioF2-like acetyltransferase" evidence="1">
    <location>
        <begin position="154"/>
        <end position="291"/>
    </location>
</feature>
<reference evidence="2" key="1">
    <citation type="submission" date="2021-03" db="EMBL/GenBank/DDBJ databases">
        <title>Alkalibacter marinus sp. nov., isolated from tidal flat sediment.</title>
        <authorList>
            <person name="Namirimu T."/>
            <person name="Yang J.-A."/>
            <person name="Yang S.-H."/>
            <person name="Kim Y.-J."/>
            <person name="Kwon K.K."/>
        </authorList>
    </citation>
    <scope>NUCLEOTIDE SEQUENCE</scope>
    <source>
        <strain evidence="2">ES005</strain>
    </source>
</reference>
<dbReference type="Proteomes" id="UP000663499">
    <property type="component" value="Chromosome"/>
</dbReference>
<dbReference type="AlphaFoldDB" id="A0A974XGY9"/>
<gene>
    <name evidence="2" type="ORF">J0B03_05935</name>
</gene>
<sequence length="347" mass="40889">MLEFERIELDNVDLNEYYGFESKSVFTSVEWLRFLEEDNHGEIVLLRITKDGELLGYFTGLIIKKYGFKIFGSPFKGWSTRFMSFDVFDVKIIKDLVQPTIQYIFKTTGCVYVEIVDRNLGPADQDDIPYETQVVDSLVLSIDRSDEEILGHIKRNCRQMIRQFENRGATAEVSEPDDAFAREIYAQVCEVFAKQHLAPTFTLRKIQLLLKHVGKTDHIVCVTARDPEGVPIGTYIGCGMNKGCFGWCIASRQEYLWYRPNEYLFWYGMRYCRSHGRRLYDFSGVTDYKYKWNPENVEYLRIMAGKYPFLITMRNLAKWMYWRGRKLKGIFQKIFKDRDCTEVEHES</sequence>
<dbReference type="InterPro" id="IPR016181">
    <property type="entry name" value="Acyl_CoA_acyltransferase"/>
</dbReference>
<evidence type="ECO:0000259" key="1">
    <source>
        <dbReference type="Pfam" id="PF13480"/>
    </source>
</evidence>